<sequence length="187" mass="21199">MILENILGANFTALLRWSEQIEDGIARRKLAQLKAQTQQFEEMPKARFIGVSTYYSSVVALFYMLLLSYLSLAVALQGRFAGLFFAGGCLIFTLLIVAMSNVTKGRSLALKLFVVIALLQAGSLLILAIWPLYLSFSLLSAILWAVGVLLLWQARRIMNGEELAKLMRWRIRLRVMHYRRRALTKGK</sequence>
<name>A0A6N3CTF0_9ENTR</name>
<keyword evidence="1" id="KW-0812">Transmembrane</keyword>
<organism evidence="2">
    <name type="scientific">Phytobacter massiliensis</name>
    <dbReference type="NCBI Taxonomy" id="1485952"/>
    <lineage>
        <taxon>Bacteria</taxon>
        <taxon>Pseudomonadati</taxon>
        <taxon>Pseudomonadota</taxon>
        <taxon>Gammaproteobacteria</taxon>
        <taxon>Enterobacterales</taxon>
        <taxon>Enterobacteriaceae</taxon>
        <taxon>Phytobacter</taxon>
    </lineage>
</organism>
<keyword evidence="1" id="KW-0472">Membrane</keyword>
<dbReference type="OrthoDB" id="6628799at2"/>
<feature type="transmembrane region" description="Helical" evidence="1">
    <location>
        <begin position="53"/>
        <end position="74"/>
    </location>
</feature>
<dbReference type="AlphaFoldDB" id="A0A6N3CTF0"/>
<protein>
    <submittedName>
        <fullName evidence="2">Uncharacterized protein</fullName>
    </submittedName>
</protein>
<proteinExistence type="predicted"/>
<dbReference type="EMBL" id="CACRTZ010000006">
    <property type="protein sequence ID" value="VYU18019.1"/>
    <property type="molecule type" value="Genomic_DNA"/>
</dbReference>
<feature type="transmembrane region" description="Helical" evidence="1">
    <location>
        <begin position="136"/>
        <end position="152"/>
    </location>
</feature>
<evidence type="ECO:0000313" key="2">
    <source>
        <dbReference type="EMBL" id="VYU18019.1"/>
    </source>
</evidence>
<feature type="transmembrane region" description="Helical" evidence="1">
    <location>
        <begin position="110"/>
        <end position="130"/>
    </location>
</feature>
<reference evidence="2" key="1">
    <citation type="submission" date="2019-11" db="EMBL/GenBank/DDBJ databases">
        <authorList>
            <person name="Feng L."/>
        </authorList>
    </citation>
    <scope>NUCLEOTIDE SEQUENCE</scope>
    <source>
        <strain evidence="2">EMassiliensisLFYP7</strain>
    </source>
</reference>
<accession>A0A6N3CTF0</accession>
<evidence type="ECO:0000256" key="1">
    <source>
        <dbReference type="SAM" id="Phobius"/>
    </source>
</evidence>
<dbReference type="RefSeq" id="WP_052332731.1">
    <property type="nucleotide sequence ID" value="NZ_CABKSF010000004.1"/>
</dbReference>
<feature type="transmembrane region" description="Helical" evidence="1">
    <location>
        <begin position="80"/>
        <end position="98"/>
    </location>
</feature>
<gene>
    <name evidence="2" type="ORF">EMLFYP7_01612</name>
</gene>
<keyword evidence="1" id="KW-1133">Transmembrane helix</keyword>